<dbReference type="EMBL" id="WNXQ01000004">
    <property type="protein sequence ID" value="MWB78127.1"/>
    <property type="molecule type" value="Genomic_DNA"/>
</dbReference>
<comment type="caution">
    <text evidence="1">The sequence shown here is derived from an EMBL/GenBank/DDBJ whole genome shotgun (WGS) entry which is preliminary data.</text>
</comment>
<organism evidence="1 2">
    <name type="scientific">Pseudooceanicola pacificus</name>
    <dbReference type="NCBI Taxonomy" id="2676438"/>
    <lineage>
        <taxon>Bacteria</taxon>
        <taxon>Pseudomonadati</taxon>
        <taxon>Pseudomonadota</taxon>
        <taxon>Alphaproteobacteria</taxon>
        <taxon>Rhodobacterales</taxon>
        <taxon>Paracoccaceae</taxon>
        <taxon>Pseudooceanicola</taxon>
    </lineage>
</organism>
<sequence>MSLPLKLYLDAVRAALANEVLPHVAQDHARSQLLGAMDVIDKLTALADWSPELTAEQSAALAEGLAGMGTAPVRDEDPRARLAAQEATLRAAIDSFYAAAGQDDPTTEAAIRKTLQAYLAAERSRIAAANYSAMT</sequence>
<evidence type="ECO:0000313" key="1">
    <source>
        <dbReference type="EMBL" id="MWB78127.1"/>
    </source>
</evidence>
<gene>
    <name evidence="1" type="ORF">GLS40_08840</name>
</gene>
<evidence type="ECO:0000313" key="2">
    <source>
        <dbReference type="Proteomes" id="UP000443843"/>
    </source>
</evidence>
<proteinExistence type="predicted"/>
<protein>
    <submittedName>
        <fullName evidence="1">Uncharacterized protein</fullName>
    </submittedName>
</protein>
<dbReference type="AlphaFoldDB" id="A0A844W2W5"/>
<keyword evidence="2" id="KW-1185">Reference proteome</keyword>
<dbReference type="RefSeq" id="WP_160382395.1">
    <property type="nucleotide sequence ID" value="NZ_WNXQ01000004.1"/>
</dbReference>
<name>A0A844W2W5_9RHOB</name>
<reference evidence="1 2" key="1">
    <citation type="submission" date="2019-11" db="EMBL/GenBank/DDBJ databases">
        <title>Pseudooceanicola pacifica sp. nov., isolated from deep-sea sediment of the Pacific Ocean.</title>
        <authorList>
            <person name="Lyu L."/>
        </authorList>
    </citation>
    <scope>NUCLEOTIDE SEQUENCE [LARGE SCALE GENOMIC DNA]</scope>
    <source>
        <strain evidence="1 2">216_PA32_1</strain>
    </source>
</reference>
<accession>A0A844W2W5</accession>
<dbReference type="Proteomes" id="UP000443843">
    <property type="component" value="Unassembled WGS sequence"/>
</dbReference>